<evidence type="ECO:0000313" key="2">
    <source>
        <dbReference type="EMBL" id="JAD45220.1"/>
    </source>
</evidence>
<sequence>MEGREKIFMPQGARGGAARAEKLGSSGSTMKLDRAWRWGNIEIRRGPLLIDNKNMSRRCGGG</sequence>
<organism evidence="2">
    <name type="scientific">Arundo donax</name>
    <name type="common">Giant reed</name>
    <name type="synonym">Donax arundinaceus</name>
    <dbReference type="NCBI Taxonomy" id="35708"/>
    <lineage>
        <taxon>Eukaryota</taxon>
        <taxon>Viridiplantae</taxon>
        <taxon>Streptophyta</taxon>
        <taxon>Embryophyta</taxon>
        <taxon>Tracheophyta</taxon>
        <taxon>Spermatophyta</taxon>
        <taxon>Magnoliopsida</taxon>
        <taxon>Liliopsida</taxon>
        <taxon>Poales</taxon>
        <taxon>Poaceae</taxon>
        <taxon>PACMAD clade</taxon>
        <taxon>Arundinoideae</taxon>
        <taxon>Arundineae</taxon>
        <taxon>Arundo</taxon>
    </lineage>
</organism>
<protein>
    <submittedName>
        <fullName evidence="2">Uncharacterized protein</fullName>
    </submittedName>
</protein>
<proteinExistence type="predicted"/>
<evidence type="ECO:0000256" key="1">
    <source>
        <dbReference type="SAM" id="MobiDB-lite"/>
    </source>
</evidence>
<dbReference type="AlphaFoldDB" id="A0A0A9A8A4"/>
<reference evidence="2" key="2">
    <citation type="journal article" date="2015" name="Data Brief">
        <title>Shoot transcriptome of the giant reed, Arundo donax.</title>
        <authorList>
            <person name="Barrero R.A."/>
            <person name="Guerrero F.D."/>
            <person name="Moolhuijzen P."/>
            <person name="Goolsby J.A."/>
            <person name="Tidwell J."/>
            <person name="Bellgard S.E."/>
            <person name="Bellgard M.I."/>
        </authorList>
    </citation>
    <scope>NUCLEOTIDE SEQUENCE</scope>
    <source>
        <tissue evidence="2">Shoot tissue taken approximately 20 cm above the soil surface</tissue>
    </source>
</reference>
<name>A0A0A9A8A4_ARUDO</name>
<accession>A0A0A9A8A4</accession>
<reference evidence="2" key="1">
    <citation type="submission" date="2014-09" db="EMBL/GenBank/DDBJ databases">
        <authorList>
            <person name="Magalhaes I.L.F."/>
            <person name="Oliveira U."/>
            <person name="Santos F.R."/>
            <person name="Vidigal T.H.D.A."/>
            <person name="Brescovit A.D."/>
            <person name="Santos A.J."/>
        </authorList>
    </citation>
    <scope>NUCLEOTIDE SEQUENCE</scope>
    <source>
        <tissue evidence="2">Shoot tissue taken approximately 20 cm above the soil surface</tissue>
    </source>
</reference>
<dbReference type="EMBL" id="GBRH01252675">
    <property type="protein sequence ID" value="JAD45220.1"/>
    <property type="molecule type" value="Transcribed_RNA"/>
</dbReference>
<feature type="region of interest" description="Disordered" evidence="1">
    <location>
        <begin position="1"/>
        <end position="25"/>
    </location>
</feature>